<feature type="transmembrane region" description="Helical" evidence="1">
    <location>
        <begin position="122"/>
        <end position="142"/>
    </location>
</feature>
<organism evidence="2 3">
    <name type="scientific">Flavobacterium cupriresistens</name>
    <dbReference type="NCBI Taxonomy" id="2893885"/>
    <lineage>
        <taxon>Bacteria</taxon>
        <taxon>Pseudomonadati</taxon>
        <taxon>Bacteroidota</taxon>
        <taxon>Flavobacteriia</taxon>
        <taxon>Flavobacteriales</taxon>
        <taxon>Flavobacteriaceae</taxon>
        <taxon>Flavobacterium</taxon>
    </lineage>
</organism>
<dbReference type="Proteomes" id="UP001273350">
    <property type="component" value="Unassembled WGS sequence"/>
</dbReference>
<comment type="caution">
    <text evidence="2">The sequence shown here is derived from an EMBL/GenBank/DDBJ whole genome shotgun (WGS) entry which is preliminary data.</text>
</comment>
<protein>
    <recommendedName>
        <fullName evidence="4">Cytochrome B</fullName>
    </recommendedName>
</protein>
<dbReference type="EMBL" id="JAWXVI010000012">
    <property type="protein sequence ID" value="MDX6191766.1"/>
    <property type="molecule type" value="Genomic_DNA"/>
</dbReference>
<feature type="transmembrane region" description="Helical" evidence="1">
    <location>
        <begin position="6"/>
        <end position="25"/>
    </location>
</feature>
<keyword evidence="3" id="KW-1185">Reference proteome</keyword>
<feature type="transmembrane region" description="Helical" evidence="1">
    <location>
        <begin position="46"/>
        <end position="66"/>
    </location>
</feature>
<feature type="transmembrane region" description="Helical" evidence="1">
    <location>
        <begin position="86"/>
        <end position="110"/>
    </location>
</feature>
<gene>
    <name evidence="2" type="ORF">SGQ83_20590</name>
</gene>
<keyword evidence="1" id="KW-0812">Transmembrane</keyword>
<sequence>MYPILLSLHSVVRWLVLLSLFYSIIRAYRGFTNNSPFSKKDNLVRHWTATIAHVQLMIGIVLYSQSPIIKYYWNNFTEGSKDLSTFFFGVIHMVLMLVAIAMITIGSAVAKRKQTDKDKFKTILFWFSLAISIIFIAIPWPFSPLANRPFFR</sequence>
<accession>A0ABU4RGQ8</accession>
<reference evidence="2 3" key="1">
    <citation type="submission" date="2023-11" db="EMBL/GenBank/DDBJ databases">
        <title>Unpublished Manusciprt.</title>
        <authorList>
            <person name="Saticioglu I.B."/>
            <person name="Ay H."/>
            <person name="Ajmi N."/>
            <person name="Altun S."/>
            <person name="Duman M."/>
        </authorList>
    </citation>
    <scope>NUCLEOTIDE SEQUENCE [LARGE SCALE GENOMIC DNA]</scope>
    <source>
        <strain evidence="2 3">Fl-318</strain>
    </source>
</reference>
<dbReference type="RefSeq" id="WP_230002284.1">
    <property type="nucleotide sequence ID" value="NZ_CP087134.1"/>
</dbReference>
<keyword evidence="1" id="KW-0472">Membrane</keyword>
<keyword evidence="1" id="KW-1133">Transmembrane helix</keyword>
<evidence type="ECO:0000256" key="1">
    <source>
        <dbReference type="SAM" id="Phobius"/>
    </source>
</evidence>
<proteinExistence type="predicted"/>
<evidence type="ECO:0008006" key="4">
    <source>
        <dbReference type="Google" id="ProtNLM"/>
    </source>
</evidence>
<evidence type="ECO:0000313" key="2">
    <source>
        <dbReference type="EMBL" id="MDX6191766.1"/>
    </source>
</evidence>
<evidence type="ECO:0000313" key="3">
    <source>
        <dbReference type="Proteomes" id="UP001273350"/>
    </source>
</evidence>
<name>A0ABU4RGQ8_9FLAO</name>